<dbReference type="InterPro" id="IPR023214">
    <property type="entry name" value="HAD_sf"/>
</dbReference>
<dbReference type="NCBIfam" id="TIGR01509">
    <property type="entry name" value="HAD-SF-IA-v3"/>
    <property type="match status" value="1"/>
</dbReference>
<keyword evidence="2" id="KW-1185">Reference proteome</keyword>
<organism evidence="1 2">
    <name type="scientific">candidate division CSSED10-310 bacterium</name>
    <dbReference type="NCBI Taxonomy" id="2855610"/>
    <lineage>
        <taxon>Bacteria</taxon>
        <taxon>Bacteria division CSSED10-310</taxon>
    </lineage>
</organism>
<dbReference type="EMBL" id="JBHPBY010000024">
    <property type="protein sequence ID" value="MFC1849177.1"/>
    <property type="molecule type" value="Genomic_DNA"/>
</dbReference>
<sequence length="225" mass="25117">MIQKQEITHIIFDLDGLLLDTEPFYTLVTQDILDRYGKVFDWSVKSKMMGKQGRDSCKILVEALDLPISAQEFLKEREKKLEALFPKAPLMPGSEQLTRYFFRHKIPQAIATSSSSHSFKLKIQHHQDWLTLFNCYVTGDDPAVQNGKPAPDIFLLAAKRLKAEPSFCLVFEDSPAGVTAAKAAGMAVIAVPDPNINPEAVKAADQTLNSLAEFDPILWGLPPFE</sequence>
<name>A0ABV6YSJ7_UNCC1</name>
<dbReference type="Pfam" id="PF00702">
    <property type="entry name" value="Hydrolase"/>
    <property type="match status" value="1"/>
</dbReference>
<gene>
    <name evidence="1" type="ORF">ACFL27_03110</name>
</gene>
<dbReference type="InterPro" id="IPR036412">
    <property type="entry name" value="HAD-like_sf"/>
</dbReference>
<dbReference type="InterPro" id="IPR006439">
    <property type="entry name" value="HAD-SF_hydro_IA"/>
</dbReference>
<keyword evidence="1" id="KW-0378">Hydrolase</keyword>
<reference evidence="1 2" key="1">
    <citation type="submission" date="2024-09" db="EMBL/GenBank/DDBJ databases">
        <title>Laminarin stimulates single cell rates of sulfate reduction while oxygen inhibits transcriptomic activity in coastal marine sediment.</title>
        <authorList>
            <person name="Lindsay M."/>
            <person name="Orcutt B."/>
            <person name="Emerson D."/>
            <person name="Stepanauskas R."/>
            <person name="D'Angelo T."/>
        </authorList>
    </citation>
    <scope>NUCLEOTIDE SEQUENCE [LARGE SCALE GENOMIC DNA]</scope>
    <source>
        <strain evidence="1">SAG AM-311-K15</strain>
    </source>
</reference>
<dbReference type="SFLD" id="SFLDG01135">
    <property type="entry name" value="C1.5.6:_HAD__Beta-PGM__Phospha"/>
    <property type="match status" value="1"/>
</dbReference>
<evidence type="ECO:0000313" key="1">
    <source>
        <dbReference type="EMBL" id="MFC1849177.1"/>
    </source>
</evidence>
<proteinExistence type="predicted"/>
<dbReference type="SFLD" id="SFLDS00003">
    <property type="entry name" value="Haloacid_Dehalogenase"/>
    <property type="match status" value="1"/>
</dbReference>
<dbReference type="PANTHER" id="PTHR18901">
    <property type="entry name" value="2-DEOXYGLUCOSE-6-PHOSPHATE PHOSPHATASE 2"/>
    <property type="match status" value="1"/>
</dbReference>
<dbReference type="Gene3D" id="1.10.150.240">
    <property type="entry name" value="Putative phosphatase, domain 2"/>
    <property type="match status" value="1"/>
</dbReference>
<protein>
    <submittedName>
        <fullName evidence="1">HAD-IA family hydrolase</fullName>
    </submittedName>
</protein>
<dbReference type="SUPFAM" id="SSF56784">
    <property type="entry name" value="HAD-like"/>
    <property type="match status" value="1"/>
</dbReference>
<accession>A0ABV6YSJ7</accession>
<dbReference type="InterPro" id="IPR023198">
    <property type="entry name" value="PGP-like_dom2"/>
</dbReference>
<dbReference type="GO" id="GO:0016787">
    <property type="term" value="F:hydrolase activity"/>
    <property type="evidence" value="ECO:0007669"/>
    <property type="project" value="UniProtKB-KW"/>
</dbReference>
<dbReference type="SFLD" id="SFLDG01129">
    <property type="entry name" value="C1.5:_HAD__Beta-PGM__Phosphata"/>
    <property type="match status" value="1"/>
</dbReference>
<dbReference type="PANTHER" id="PTHR18901:SF38">
    <property type="entry name" value="PSEUDOURIDINE-5'-PHOSPHATASE"/>
    <property type="match status" value="1"/>
</dbReference>
<comment type="caution">
    <text evidence="1">The sequence shown here is derived from an EMBL/GenBank/DDBJ whole genome shotgun (WGS) entry which is preliminary data.</text>
</comment>
<evidence type="ECO:0000313" key="2">
    <source>
        <dbReference type="Proteomes" id="UP001594351"/>
    </source>
</evidence>
<dbReference type="Proteomes" id="UP001594351">
    <property type="component" value="Unassembled WGS sequence"/>
</dbReference>
<dbReference type="Gene3D" id="3.40.50.1000">
    <property type="entry name" value="HAD superfamily/HAD-like"/>
    <property type="match status" value="1"/>
</dbReference>